<evidence type="ECO:0000313" key="2">
    <source>
        <dbReference type="EMBL" id="AIU41369.1"/>
    </source>
</evidence>
<keyword evidence="3" id="KW-1185">Reference proteome</keyword>
<feature type="coiled-coil region" evidence="1">
    <location>
        <begin position="161"/>
        <end position="188"/>
    </location>
</feature>
<proteinExistence type="predicted"/>
<sequence length="279" mass="33232">MEDQYTYLTLELFYNFQSVTFKYFVTPHLTTGEEQIWFRLEEIKKFVGDSYLSSYESTAPIIEASNLLATINNYSELQYIYNFLQYQMPVFMQHYRNNTIELQKSIIRLQSIIRQNNENASKTEELVKILEHTDQHINHHIDNQQKTIAEQTMTIENYQQYHELQEKINVLQNQIDELDKASRNERQVSKLSTMLCIVQYGFKFLAITGQIHYINIRTHNLKFGKIIFEQVRDDPVVAWNKLVAAAKPYVFKLSRRTVEFKTYEHVQQFMDAINTLQNN</sequence>
<dbReference type="Proteomes" id="UP000201917">
    <property type="component" value="Segment"/>
</dbReference>
<evidence type="ECO:0000256" key="1">
    <source>
        <dbReference type="SAM" id="Coils"/>
    </source>
</evidence>
<dbReference type="GeneID" id="26382585"/>
<organism evidence="2 3">
    <name type="scientific">Sucra jujuba nucleopolyhedrovirus</name>
    <dbReference type="NCBI Taxonomy" id="1563660"/>
    <lineage>
        <taxon>Viruses</taxon>
        <taxon>Viruses incertae sedis</taxon>
        <taxon>Naldaviricetes</taxon>
        <taxon>Lefavirales</taxon>
        <taxon>Baculoviridae</taxon>
        <taxon>Alphabaculovirus</taxon>
        <taxon>Alphabaculovirus sujujubae</taxon>
    </lineage>
</organism>
<protein>
    <submittedName>
        <fullName evidence="2">Bro-4</fullName>
    </submittedName>
</protein>
<dbReference type="RefSeq" id="YP_009186821.1">
    <property type="nucleotide sequence ID" value="NC_028636.1"/>
</dbReference>
<accession>A0A097P983</accession>
<reference evidence="2 3" key="1">
    <citation type="journal article" date="2014" name="PLoS ONE">
        <title>Genomic Sequencing and Analysis of Sucra jujuba Nucleopolyhedrovirus.</title>
        <authorList>
            <person name="Liu X."/>
            <person name="Yin F."/>
            <person name="Zhu Z."/>
            <person name="Hou D."/>
            <person name="Wang J."/>
            <person name="Zhang L."/>
            <person name="Wang M."/>
            <person name="Wang H."/>
            <person name="Hu Z."/>
            <person name="Deng F."/>
        </authorList>
    </citation>
    <scope>NUCLEOTIDE SEQUENCE [LARGE SCALE GENOMIC DNA]</scope>
    <source>
        <strain evidence="2">473</strain>
    </source>
</reference>
<evidence type="ECO:0000313" key="3">
    <source>
        <dbReference type="Proteomes" id="UP000201917"/>
    </source>
</evidence>
<keyword evidence="1" id="KW-0175">Coiled coil</keyword>
<dbReference type="KEGG" id="vg:26382585"/>
<name>A0A097P983_9ABAC</name>
<dbReference type="EMBL" id="KJ676450">
    <property type="protein sequence ID" value="AIU41369.1"/>
    <property type="molecule type" value="Genomic_DNA"/>
</dbReference>